<dbReference type="RefSeq" id="WP_179397820.1">
    <property type="nucleotide sequence ID" value="NZ_JACBZO010000001.1"/>
</dbReference>
<feature type="domain" description="Clp R" evidence="2">
    <location>
        <begin position="11"/>
        <end position="134"/>
    </location>
</feature>
<keyword evidence="3" id="KW-0645">Protease</keyword>
<dbReference type="SUPFAM" id="SSF81923">
    <property type="entry name" value="Double Clp-N motif"/>
    <property type="match status" value="1"/>
</dbReference>
<dbReference type="InterPro" id="IPR004176">
    <property type="entry name" value="Clp_R_N"/>
</dbReference>
<sequence>MHEVVAPMSTRDVAKQARGLASELNARTVEAEHLLLVLAGPCDETARILKPVALDRGRVEAALREERQASLAAAGVEPLTAERATRSGRTRAPQWGASAKSALKRGHEIARRGGRAGETPTDLLLGVLQAELGTVPRALAITGADRTALIAHIGRRR</sequence>
<keyword evidence="3" id="KW-0121">Carboxypeptidase</keyword>
<feature type="region of interest" description="Disordered" evidence="1">
    <location>
        <begin position="81"/>
        <end position="102"/>
    </location>
</feature>
<evidence type="ECO:0000256" key="1">
    <source>
        <dbReference type="SAM" id="MobiDB-lite"/>
    </source>
</evidence>
<dbReference type="AlphaFoldDB" id="A0A7Y9ZC19"/>
<gene>
    <name evidence="3" type="ORF">BKA03_001542</name>
</gene>
<keyword evidence="4" id="KW-1185">Reference proteome</keyword>
<accession>A0A7Y9ZC19</accession>
<organism evidence="3 4">
    <name type="scientific">Demequina lutea</name>
    <dbReference type="NCBI Taxonomy" id="431489"/>
    <lineage>
        <taxon>Bacteria</taxon>
        <taxon>Bacillati</taxon>
        <taxon>Actinomycetota</taxon>
        <taxon>Actinomycetes</taxon>
        <taxon>Micrococcales</taxon>
        <taxon>Demequinaceae</taxon>
        <taxon>Demequina</taxon>
    </lineage>
</organism>
<dbReference type="GO" id="GO:0009002">
    <property type="term" value="F:serine-type D-Ala-D-Ala carboxypeptidase activity"/>
    <property type="evidence" value="ECO:0007669"/>
    <property type="project" value="UniProtKB-EC"/>
</dbReference>
<keyword evidence="3" id="KW-0378">Hydrolase</keyword>
<comment type="caution">
    <text evidence="3">The sequence shown here is derived from an EMBL/GenBank/DDBJ whole genome shotgun (WGS) entry which is preliminary data.</text>
</comment>
<dbReference type="InterPro" id="IPR036628">
    <property type="entry name" value="Clp_N_dom_sf"/>
</dbReference>
<dbReference type="Gene3D" id="1.10.1780.10">
    <property type="entry name" value="Clp, N-terminal domain"/>
    <property type="match status" value="1"/>
</dbReference>
<dbReference type="Proteomes" id="UP000547973">
    <property type="component" value="Unassembled WGS sequence"/>
</dbReference>
<evidence type="ECO:0000259" key="2">
    <source>
        <dbReference type="Pfam" id="PF02861"/>
    </source>
</evidence>
<proteinExistence type="predicted"/>
<dbReference type="EMBL" id="JACBZO010000001">
    <property type="protein sequence ID" value="NYI41423.1"/>
    <property type="molecule type" value="Genomic_DNA"/>
</dbReference>
<protein>
    <submittedName>
        <fullName evidence="3">D-alanyl-D-alanine carboxypeptidase</fullName>
        <ecNumber evidence="3">3.4.16.4</ecNumber>
    </submittedName>
</protein>
<name>A0A7Y9ZC19_9MICO</name>
<evidence type="ECO:0000313" key="4">
    <source>
        <dbReference type="Proteomes" id="UP000547973"/>
    </source>
</evidence>
<dbReference type="EC" id="3.4.16.4" evidence="3"/>
<dbReference type="Pfam" id="PF02861">
    <property type="entry name" value="Clp_N"/>
    <property type="match status" value="1"/>
</dbReference>
<evidence type="ECO:0000313" key="3">
    <source>
        <dbReference type="EMBL" id="NYI41423.1"/>
    </source>
</evidence>
<reference evidence="3 4" key="1">
    <citation type="submission" date="2020-07" db="EMBL/GenBank/DDBJ databases">
        <title>Sequencing the genomes of 1000 actinobacteria strains.</title>
        <authorList>
            <person name="Klenk H.-P."/>
        </authorList>
    </citation>
    <scope>NUCLEOTIDE SEQUENCE [LARGE SCALE GENOMIC DNA]</scope>
    <source>
        <strain evidence="3 4">DSM 19970</strain>
    </source>
</reference>